<evidence type="ECO:0000256" key="3">
    <source>
        <dbReference type="ARBA" id="ARBA00023002"/>
    </source>
</evidence>
<dbReference type="InterPro" id="IPR036812">
    <property type="entry name" value="NAD(P)_OxRdtase_dom_sf"/>
</dbReference>
<dbReference type="AlphaFoldDB" id="A0A2J7ZM42"/>
<organism evidence="5 6">
    <name type="scientific">Tetrabaena socialis</name>
    <dbReference type="NCBI Taxonomy" id="47790"/>
    <lineage>
        <taxon>Eukaryota</taxon>
        <taxon>Viridiplantae</taxon>
        <taxon>Chlorophyta</taxon>
        <taxon>core chlorophytes</taxon>
        <taxon>Chlorophyceae</taxon>
        <taxon>CS clade</taxon>
        <taxon>Chlamydomonadales</taxon>
        <taxon>Tetrabaenaceae</taxon>
        <taxon>Tetrabaena</taxon>
    </lineage>
</organism>
<dbReference type="Gene3D" id="3.20.20.100">
    <property type="entry name" value="NADP-dependent oxidoreductase domain"/>
    <property type="match status" value="2"/>
</dbReference>
<dbReference type="InterPro" id="IPR020471">
    <property type="entry name" value="AKR"/>
</dbReference>
<dbReference type="PANTHER" id="PTHR43827">
    <property type="entry name" value="2,5-DIKETO-D-GLUCONIC ACID REDUCTASE"/>
    <property type="match status" value="1"/>
</dbReference>
<reference evidence="5 6" key="1">
    <citation type="journal article" date="2017" name="Mol. Biol. Evol.">
        <title>The 4-celled Tetrabaena socialis nuclear genome reveals the essential components for genetic control of cell number at the origin of multicellularity in the volvocine lineage.</title>
        <authorList>
            <person name="Featherston J."/>
            <person name="Arakaki Y."/>
            <person name="Hanschen E.R."/>
            <person name="Ferris P.J."/>
            <person name="Michod R.E."/>
            <person name="Olson B.J.S.C."/>
            <person name="Nozaki H."/>
            <person name="Durand P.M."/>
        </authorList>
    </citation>
    <scope>NUCLEOTIDE SEQUENCE [LARGE SCALE GENOMIC DNA]</scope>
    <source>
        <strain evidence="5 6">NIES-571</strain>
    </source>
</reference>
<comment type="caution">
    <text evidence="5">The sequence shown here is derived from an EMBL/GenBank/DDBJ whole genome shotgun (WGS) entry which is preliminary data.</text>
</comment>
<evidence type="ECO:0000259" key="4">
    <source>
        <dbReference type="Pfam" id="PF00248"/>
    </source>
</evidence>
<gene>
    <name evidence="5" type="ORF">TSOC_012778</name>
</gene>
<dbReference type="SUPFAM" id="SSF51430">
    <property type="entry name" value="NAD(P)-linked oxidoreductase"/>
    <property type="match status" value="2"/>
</dbReference>
<dbReference type="GO" id="GO:0016616">
    <property type="term" value="F:oxidoreductase activity, acting on the CH-OH group of donors, NAD or NADP as acceptor"/>
    <property type="evidence" value="ECO:0007669"/>
    <property type="project" value="UniProtKB-ARBA"/>
</dbReference>
<dbReference type="OrthoDB" id="416253at2759"/>
<keyword evidence="3" id="KW-0560">Oxidoreductase</keyword>
<evidence type="ECO:0000313" key="5">
    <source>
        <dbReference type="EMBL" id="PNH01337.1"/>
    </source>
</evidence>
<dbReference type="PANTHER" id="PTHR43827:SF3">
    <property type="entry name" value="NADP-DEPENDENT OXIDOREDUCTASE DOMAIN-CONTAINING PROTEIN"/>
    <property type="match status" value="1"/>
</dbReference>
<dbReference type="InterPro" id="IPR023210">
    <property type="entry name" value="NADP_OxRdtase_dom"/>
</dbReference>
<name>A0A2J7ZM42_9CHLO</name>
<evidence type="ECO:0000256" key="1">
    <source>
        <dbReference type="ARBA" id="ARBA00007905"/>
    </source>
</evidence>
<evidence type="ECO:0000256" key="2">
    <source>
        <dbReference type="ARBA" id="ARBA00022857"/>
    </source>
</evidence>
<dbReference type="EMBL" id="PGGS01000928">
    <property type="protein sequence ID" value="PNH01337.1"/>
    <property type="molecule type" value="Genomic_DNA"/>
</dbReference>
<protein>
    <submittedName>
        <fullName evidence="5">Prostaglandin F synthase</fullName>
    </submittedName>
</protein>
<feature type="domain" description="NADP-dependent oxidoreductase" evidence="4">
    <location>
        <begin position="27"/>
        <end position="92"/>
    </location>
</feature>
<keyword evidence="6" id="KW-1185">Reference proteome</keyword>
<comment type="similarity">
    <text evidence="1">Belongs to the aldo/keto reductase family.</text>
</comment>
<dbReference type="Proteomes" id="UP000236333">
    <property type="component" value="Unassembled WGS sequence"/>
</dbReference>
<accession>A0A2J7ZM42</accession>
<proteinExistence type="inferred from homology"/>
<evidence type="ECO:0000313" key="6">
    <source>
        <dbReference type="Proteomes" id="UP000236333"/>
    </source>
</evidence>
<keyword evidence="2" id="KW-0521">NADP</keyword>
<dbReference type="Pfam" id="PF00248">
    <property type="entry name" value="Aldo_ket_red"/>
    <property type="match status" value="1"/>
</dbReference>
<sequence length="230" mass="23925">MASGAVPGRPLPRTLTLRNGVELPAVGLGTFKAAGEEARTAVAAALRAGLRHIDTATIYKNEGPIREALAASGLPRASVFLTSKVSPYDQGAGRARAAELRAEAELHFGRGLGASACRCALSPFRDAQLSQSGCCLGAWLGGVAVVAYASLGASDLLSHPVVRRLAKEVRRSPAQEGVAVIPKSVRPERVAEWSEGALLGREWGLAAAQVAALAALEDGHKYCWDPEGIV</sequence>